<feature type="compositionally biased region" description="Polar residues" evidence="1">
    <location>
        <begin position="48"/>
        <end position="63"/>
    </location>
</feature>
<gene>
    <name evidence="2" type="ORF">TBOG_00158</name>
</gene>
<reference evidence="3" key="1">
    <citation type="submission" date="2009-03" db="EMBL/GenBank/DDBJ databases">
        <title>The Genome Sequence of Mycobacterium africanum strain K85 (originally listed here as Mycobacterium tuberculosis).</title>
        <authorList>
            <consortium name="The Broad Institute Genome Sequencing Platform"/>
            <person name="Small P."/>
            <person name="Gagneaux S."/>
            <person name="Hopewell P."/>
            <person name="Young S.K."/>
            <person name="Kodira C.D."/>
            <person name="Zeng Q."/>
            <person name="Koehrsen M."/>
            <person name="Alvarado L."/>
            <person name="Berlin A."/>
            <person name="Borenstein D."/>
            <person name="Chen Z."/>
            <person name="Engels R."/>
            <person name="Freedman E."/>
            <person name="Gellesch M."/>
            <person name="Goldberg J."/>
            <person name="Griggs A."/>
            <person name="Gujja S."/>
            <person name="Heiman D."/>
            <person name="Hepburn T."/>
            <person name="Howarth C."/>
            <person name="Jen D."/>
            <person name="Larson L."/>
            <person name="Lewis B."/>
            <person name="Mehta T."/>
            <person name="Park D."/>
            <person name="Pearson M."/>
            <person name="Roberts A."/>
            <person name="Saif S."/>
            <person name="Shea T."/>
            <person name="Shenoy N."/>
            <person name="Sisk P."/>
            <person name="Stolte C."/>
            <person name="Sykes S."/>
            <person name="Walk T."/>
            <person name="White J."/>
            <person name="Yandava C."/>
            <person name="Nusbaum C."/>
            <person name="Galagan J."/>
            <person name="Birren B."/>
        </authorList>
    </citation>
    <scope>NUCLEOTIDE SEQUENCE [LARGE SCALE GENOMIC DNA]</scope>
    <source>
        <strain evidence="3">K85</strain>
    </source>
</reference>
<sequence>MLPLGLPPSWPSGAPTRSAAPIKLTGANERRHIAHVAHASRSPLPATVTVSTTRHNASRTLQGRPTCDV</sequence>
<feature type="region of interest" description="Disordered" evidence="1">
    <location>
        <begin position="48"/>
        <end position="69"/>
    </location>
</feature>
<evidence type="ECO:0000313" key="3">
    <source>
        <dbReference type="Proteomes" id="UP000005088"/>
    </source>
</evidence>
<organism evidence="2 3">
    <name type="scientific">Mycobacterium tuberculosis variant africanum K85</name>
    <dbReference type="NCBI Taxonomy" id="611304"/>
    <lineage>
        <taxon>Bacteria</taxon>
        <taxon>Bacillati</taxon>
        <taxon>Actinomycetota</taxon>
        <taxon>Actinomycetes</taxon>
        <taxon>Mycobacteriales</taxon>
        <taxon>Mycobacteriaceae</taxon>
        <taxon>Mycobacterium</taxon>
        <taxon>Mycobacterium tuberculosis complex</taxon>
    </lineage>
</organism>
<evidence type="ECO:0000313" key="2">
    <source>
        <dbReference type="EMBL" id="EFD41323.2"/>
    </source>
</evidence>
<proteinExistence type="predicted"/>
<accession>A0A9P2H3Z5</accession>
<name>A0A9P2H3Z5_MYCTX</name>
<dbReference type="AlphaFoldDB" id="A0A9P2H3Z5"/>
<dbReference type="EMBL" id="GG663503">
    <property type="protein sequence ID" value="EFD41323.2"/>
    <property type="molecule type" value="Genomic_DNA"/>
</dbReference>
<evidence type="ECO:0000256" key="1">
    <source>
        <dbReference type="SAM" id="MobiDB-lite"/>
    </source>
</evidence>
<dbReference type="Proteomes" id="UP000005088">
    <property type="component" value="Unassembled WGS sequence"/>
</dbReference>
<protein>
    <submittedName>
        <fullName evidence="2">Uncharacterized protein</fullName>
    </submittedName>
</protein>